<evidence type="ECO:0000313" key="1">
    <source>
        <dbReference type="EMBL" id="SEJ53690.1"/>
    </source>
</evidence>
<dbReference type="RefSeq" id="WP_269766867.1">
    <property type="nucleotide sequence ID" value="NZ_BOPI01000007.1"/>
</dbReference>
<dbReference type="EMBL" id="FNYV01000005">
    <property type="protein sequence ID" value="SEJ53690.1"/>
    <property type="molecule type" value="Genomic_DNA"/>
</dbReference>
<evidence type="ECO:0000313" key="2">
    <source>
        <dbReference type="Proteomes" id="UP000198707"/>
    </source>
</evidence>
<sequence>MTAQPIDPGVSGMWCRYELVADSVEELIVTKPFDVRLPVRDLTP</sequence>
<organism evidence="1 2">
    <name type="scientific">Micromonospora phaseoli</name>
    <dbReference type="NCBI Taxonomy" id="1144548"/>
    <lineage>
        <taxon>Bacteria</taxon>
        <taxon>Bacillati</taxon>
        <taxon>Actinomycetota</taxon>
        <taxon>Actinomycetes</taxon>
        <taxon>Micromonosporales</taxon>
        <taxon>Micromonosporaceae</taxon>
        <taxon>Micromonospora</taxon>
    </lineage>
</organism>
<dbReference type="AlphaFoldDB" id="A0A1H6ZVS2"/>
<dbReference type="Proteomes" id="UP000198707">
    <property type="component" value="Unassembled WGS sequence"/>
</dbReference>
<reference evidence="2" key="1">
    <citation type="submission" date="2016-10" db="EMBL/GenBank/DDBJ databases">
        <authorList>
            <person name="Varghese N."/>
            <person name="Submissions S."/>
        </authorList>
    </citation>
    <scope>NUCLEOTIDE SEQUENCE [LARGE SCALE GENOMIC DNA]</scope>
    <source>
        <strain evidence="2">CGMCC 4.7038</strain>
    </source>
</reference>
<gene>
    <name evidence="1" type="ORF">SAMN05443287_105144</name>
</gene>
<protein>
    <submittedName>
        <fullName evidence="1">Uncharacterized protein</fullName>
    </submittedName>
</protein>
<dbReference type="STRING" id="1144548.SAMN05443287_105144"/>
<name>A0A1H6ZVS2_9ACTN</name>
<proteinExistence type="predicted"/>
<accession>A0A1H6ZVS2</accession>
<keyword evidence="2" id="KW-1185">Reference proteome</keyword>